<dbReference type="InterPro" id="IPR019639">
    <property type="entry name" value="DUF2505"/>
</dbReference>
<gene>
    <name evidence="2" type="ORF">CAP_4924</name>
</gene>
<organism evidence="2 3">
    <name type="scientific">Chondromyces apiculatus DSM 436</name>
    <dbReference type="NCBI Taxonomy" id="1192034"/>
    <lineage>
        <taxon>Bacteria</taxon>
        <taxon>Pseudomonadati</taxon>
        <taxon>Myxococcota</taxon>
        <taxon>Polyangia</taxon>
        <taxon>Polyangiales</taxon>
        <taxon>Polyangiaceae</taxon>
        <taxon>Chondromyces</taxon>
    </lineage>
</organism>
<dbReference type="STRING" id="1192034.CAP_4924"/>
<evidence type="ECO:0000256" key="1">
    <source>
        <dbReference type="SAM" id="MobiDB-lite"/>
    </source>
</evidence>
<dbReference type="OrthoDB" id="5509830at2"/>
<dbReference type="Pfam" id="PF10698">
    <property type="entry name" value="DUF2505"/>
    <property type="match status" value="1"/>
</dbReference>
<evidence type="ECO:0000313" key="3">
    <source>
        <dbReference type="Proteomes" id="UP000019678"/>
    </source>
</evidence>
<accession>A0A017T5J7</accession>
<dbReference type="EMBL" id="ASRX01000039">
    <property type="protein sequence ID" value="EYF04050.1"/>
    <property type="molecule type" value="Genomic_DNA"/>
</dbReference>
<feature type="region of interest" description="Disordered" evidence="1">
    <location>
        <begin position="104"/>
        <end position="134"/>
    </location>
</feature>
<name>A0A017T5J7_9BACT</name>
<evidence type="ECO:0000313" key="2">
    <source>
        <dbReference type="EMBL" id="EYF04050.1"/>
    </source>
</evidence>
<dbReference type="Proteomes" id="UP000019678">
    <property type="component" value="Unassembled WGS sequence"/>
</dbReference>
<dbReference type="AlphaFoldDB" id="A0A017T5J7"/>
<feature type="compositionally biased region" description="Low complexity" evidence="1">
    <location>
        <begin position="110"/>
        <end position="131"/>
    </location>
</feature>
<sequence>MRFTIVHELDAPLDAAELALLSPELGPRLGQKVSTLESVVTVEHAIESGKLRRVLRFQANAPLPVFKGRDLAREAMAWEEIFTYQLTEHAATWHVAPMALRGGARSDADPSSVTPAGSAPPGGSEASAGGTPEDRWRQYFRAEGTYRLEPLPGGRTRRSVEGSLDVHVAVIGSLVERMALAEIRKTYDAEAETLRELSVV</sequence>
<dbReference type="RefSeq" id="WP_044244921.1">
    <property type="nucleotide sequence ID" value="NZ_ASRX01000039.1"/>
</dbReference>
<comment type="caution">
    <text evidence="2">The sequence shown here is derived from an EMBL/GenBank/DDBJ whole genome shotgun (WGS) entry which is preliminary data.</text>
</comment>
<reference evidence="2 3" key="1">
    <citation type="submission" date="2013-05" db="EMBL/GenBank/DDBJ databases">
        <title>Genome assembly of Chondromyces apiculatus DSM 436.</title>
        <authorList>
            <person name="Sharma G."/>
            <person name="Khatri I."/>
            <person name="Kaur C."/>
            <person name="Mayilraj S."/>
            <person name="Subramanian S."/>
        </authorList>
    </citation>
    <scope>NUCLEOTIDE SEQUENCE [LARGE SCALE GENOMIC DNA]</scope>
    <source>
        <strain evidence="2 3">DSM 436</strain>
    </source>
</reference>
<protein>
    <submittedName>
        <fullName evidence="2">Uncharacterized protein</fullName>
    </submittedName>
</protein>
<dbReference type="Gene3D" id="3.30.530.20">
    <property type="match status" value="1"/>
</dbReference>
<dbReference type="InterPro" id="IPR023393">
    <property type="entry name" value="START-like_dom_sf"/>
</dbReference>
<keyword evidence="3" id="KW-1185">Reference proteome</keyword>
<proteinExistence type="predicted"/>